<dbReference type="Proteomes" id="UP000751614">
    <property type="component" value="Unassembled WGS sequence"/>
</dbReference>
<dbReference type="RefSeq" id="WP_138831960.1">
    <property type="nucleotide sequence ID" value="NZ_VCNI01000001.1"/>
</dbReference>
<dbReference type="InterPro" id="IPR027843">
    <property type="entry name" value="DUF4440"/>
</dbReference>
<protein>
    <submittedName>
        <fullName evidence="2">Nuclear transport factor 2 family protein</fullName>
    </submittedName>
</protein>
<proteinExistence type="predicted"/>
<evidence type="ECO:0000313" key="2">
    <source>
        <dbReference type="EMBL" id="TMU55987.1"/>
    </source>
</evidence>
<organism evidence="2 3">
    <name type="scientific">Flagellimonas algicola</name>
    <dbReference type="NCBI Taxonomy" id="2583815"/>
    <lineage>
        <taxon>Bacteria</taxon>
        <taxon>Pseudomonadati</taxon>
        <taxon>Bacteroidota</taxon>
        <taxon>Flavobacteriia</taxon>
        <taxon>Flavobacteriales</taxon>
        <taxon>Flavobacteriaceae</taxon>
        <taxon>Flagellimonas</taxon>
    </lineage>
</organism>
<dbReference type="Gene3D" id="3.10.450.50">
    <property type="match status" value="1"/>
</dbReference>
<evidence type="ECO:0000259" key="1">
    <source>
        <dbReference type="Pfam" id="PF14534"/>
    </source>
</evidence>
<accession>A0ABY2WML9</accession>
<dbReference type="InterPro" id="IPR032710">
    <property type="entry name" value="NTF2-like_dom_sf"/>
</dbReference>
<comment type="caution">
    <text evidence="2">The sequence shown here is derived from an EMBL/GenBank/DDBJ whole genome shotgun (WGS) entry which is preliminary data.</text>
</comment>
<keyword evidence="3" id="KW-1185">Reference proteome</keyword>
<feature type="domain" description="DUF4440" evidence="1">
    <location>
        <begin position="41"/>
        <end position="148"/>
    </location>
</feature>
<reference evidence="2 3" key="1">
    <citation type="submission" date="2019-05" db="EMBL/GenBank/DDBJ databases">
        <title>Flagellimonas sp. AsT0115, sp. nov., isolated from a marine red algae, Asparagopsis taxiformis.</title>
        <authorList>
            <person name="Kim J."/>
            <person name="Jeong S.E."/>
            <person name="Jeon C.O."/>
        </authorList>
    </citation>
    <scope>NUCLEOTIDE SEQUENCE [LARGE SCALE GENOMIC DNA]</scope>
    <source>
        <strain evidence="2 3">AsT0115</strain>
    </source>
</reference>
<dbReference type="SUPFAM" id="SSF54427">
    <property type="entry name" value="NTF2-like"/>
    <property type="match status" value="1"/>
</dbReference>
<gene>
    <name evidence="2" type="ORF">FGG15_00125</name>
</gene>
<dbReference type="Pfam" id="PF14534">
    <property type="entry name" value="DUF4440"/>
    <property type="match status" value="1"/>
</dbReference>
<evidence type="ECO:0000313" key="3">
    <source>
        <dbReference type="Proteomes" id="UP000751614"/>
    </source>
</evidence>
<name>A0ABY2WML9_9FLAO</name>
<sequence>MNSFKIILFTLSVALFLHCSPNPKSEETSAASKEKLLVALQKFNTAFQHGDIKTLDSMITDTYVHTNGTSQAIHKSIWLSYLKKRNARIANGELEVLHYEMGDLGFVHYTDFAIVTGRVLVTNRISQDTIENQYRVTHLWVIENGNWKRAGFHDGRIK</sequence>
<dbReference type="EMBL" id="VCNI01000001">
    <property type="protein sequence ID" value="TMU55987.1"/>
    <property type="molecule type" value="Genomic_DNA"/>
</dbReference>